<sequence>MSSQYSAHMWIELSIDSESLEVDRRDQTHVLDCAPLDHVTHVFTASDIQGSLIDASTGQPYRSFVISATDMEPEIALFHETFTTVSKEDDAERKTEAVQRANGMMSDINEILQETESEWYPQVLQSRDVGAFKRQEKQAYERLSALEQYEGVGFVKVPLDTARAVSRIKPDHIGAEEWEIYLREWDAARGSSRQQEEGGGTTLSRRSRFSQKLRTFFRSHG</sequence>
<feature type="region of interest" description="Disordered" evidence="1">
    <location>
        <begin position="189"/>
        <end position="221"/>
    </location>
</feature>
<gene>
    <name evidence="2" type="ORF">I350_04447</name>
</gene>
<dbReference type="Proteomes" id="UP000095149">
    <property type="component" value="Unassembled WGS sequence"/>
</dbReference>
<proteinExistence type="predicted"/>
<evidence type="ECO:0000313" key="3">
    <source>
        <dbReference type="Proteomes" id="UP000095149"/>
    </source>
</evidence>
<feature type="compositionally biased region" description="Basic residues" evidence="1">
    <location>
        <begin position="205"/>
        <end position="221"/>
    </location>
</feature>
<reference evidence="2 3" key="1">
    <citation type="submission" date="2016-06" db="EMBL/GenBank/DDBJ databases">
        <title>Evolution of pathogenesis and genome organization in the Tremellales.</title>
        <authorList>
            <person name="Cuomo C."/>
            <person name="Litvintseva A."/>
            <person name="Heitman J."/>
            <person name="Chen Y."/>
            <person name="Sun S."/>
            <person name="Springer D."/>
            <person name="Dromer F."/>
            <person name="Young S."/>
            <person name="Zeng Q."/>
            <person name="Chapman S."/>
            <person name="Gujja S."/>
            <person name="Saif S."/>
            <person name="Birren B."/>
        </authorList>
    </citation>
    <scope>NUCLEOTIDE SEQUENCE [LARGE SCALE GENOMIC DNA]</scope>
    <source>
        <strain evidence="2 3">CBS 6273</strain>
    </source>
</reference>
<dbReference type="EMBL" id="MEKH01000006">
    <property type="protein sequence ID" value="ODO07079.1"/>
    <property type="molecule type" value="Genomic_DNA"/>
</dbReference>
<accession>A0A1E3K245</accession>
<evidence type="ECO:0000256" key="1">
    <source>
        <dbReference type="SAM" id="MobiDB-lite"/>
    </source>
</evidence>
<protein>
    <submittedName>
        <fullName evidence="2">Uncharacterized protein</fullName>
    </submittedName>
</protein>
<comment type="caution">
    <text evidence="2">The sequence shown here is derived from an EMBL/GenBank/DDBJ whole genome shotgun (WGS) entry which is preliminary data.</text>
</comment>
<name>A0A1E3K245_9TREE</name>
<dbReference type="AlphaFoldDB" id="A0A1E3K245"/>
<organism evidence="2 3">
    <name type="scientific">Cryptococcus amylolentus CBS 6273</name>
    <dbReference type="NCBI Taxonomy" id="1296118"/>
    <lineage>
        <taxon>Eukaryota</taxon>
        <taxon>Fungi</taxon>
        <taxon>Dikarya</taxon>
        <taxon>Basidiomycota</taxon>
        <taxon>Agaricomycotina</taxon>
        <taxon>Tremellomycetes</taxon>
        <taxon>Tremellales</taxon>
        <taxon>Cryptococcaceae</taxon>
        <taxon>Cryptococcus</taxon>
    </lineage>
</organism>
<evidence type="ECO:0000313" key="2">
    <source>
        <dbReference type="EMBL" id="ODO07079.1"/>
    </source>
</evidence>